<reference evidence="3 4" key="1">
    <citation type="submission" date="2019-07" db="EMBL/GenBank/DDBJ databases">
        <title>Whole genome shotgun sequence of Aeromicrobium flavum NBRC 107625.</title>
        <authorList>
            <person name="Hosoyama A."/>
            <person name="Uohara A."/>
            <person name="Ohji S."/>
            <person name="Ichikawa N."/>
        </authorList>
    </citation>
    <scope>NUCLEOTIDE SEQUENCE [LARGE SCALE GENOMIC DNA]</scope>
    <source>
        <strain evidence="3 4">NBRC 107625</strain>
    </source>
</reference>
<evidence type="ECO:0000256" key="2">
    <source>
        <dbReference type="SAM" id="Phobius"/>
    </source>
</evidence>
<gene>
    <name evidence="3" type="ORF">AFL01nite_07850</name>
</gene>
<feature type="compositionally biased region" description="Basic and acidic residues" evidence="1">
    <location>
        <begin position="190"/>
        <end position="218"/>
    </location>
</feature>
<evidence type="ECO:0000313" key="3">
    <source>
        <dbReference type="EMBL" id="GEO88458.1"/>
    </source>
</evidence>
<feature type="compositionally biased region" description="Low complexity" evidence="1">
    <location>
        <begin position="96"/>
        <end position="105"/>
    </location>
</feature>
<organism evidence="3 4">
    <name type="scientific">Aeromicrobium flavum</name>
    <dbReference type="NCBI Taxonomy" id="416568"/>
    <lineage>
        <taxon>Bacteria</taxon>
        <taxon>Bacillati</taxon>
        <taxon>Actinomycetota</taxon>
        <taxon>Actinomycetes</taxon>
        <taxon>Propionibacteriales</taxon>
        <taxon>Nocardioidaceae</taxon>
        <taxon>Aeromicrobium</taxon>
    </lineage>
</organism>
<dbReference type="EMBL" id="BJZQ01000002">
    <property type="protein sequence ID" value="GEO88458.1"/>
    <property type="molecule type" value="Genomic_DNA"/>
</dbReference>
<protein>
    <submittedName>
        <fullName evidence="3">Uncharacterized protein</fullName>
    </submittedName>
</protein>
<evidence type="ECO:0000313" key="4">
    <source>
        <dbReference type="Proteomes" id="UP000321769"/>
    </source>
</evidence>
<keyword evidence="2" id="KW-1133">Transmembrane helix</keyword>
<evidence type="ECO:0000256" key="1">
    <source>
        <dbReference type="SAM" id="MobiDB-lite"/>
    </source>
</evidence>
<sequence length="218" mass="22668">MSHGRPDLRLDAPVLEPSEDLVQRLAATARSSRVPHLAHRHRLAVVAASFLGVSAISVGGAWAVGAIDVPGVPSSPLKQEATLPPPAPDRSGGDSGADSGTGPAAQLPPRWNDPSPAPPDDPVDESPAEPREQDAPGRGSRDAAPKESNPGQGETRREDKGDNGKRKGQDRDDPPGQGQGRGNQDGNGRAQEKPDREAGDAGRSAEARQERERGDQGG</sequence>
<feature type="compositionally biased region" description="Basic and acidic residues" evidence="1">
    <location>
        <begin position="154"/>
        <end position="174"/>
    </location>
</feature>
<comment type="caution">
    <text evidence="3">The sequence shown here is derived from an EMBL/GenBank/DDBJ whole genome shotgun (WGS) entry which is preliminary data.</text>
</comment>
<name>A0A512HSL9_9ACTN</name>
<keyword evidence="2" id="KW-0812">Transmembrane</keyword>
<keyword evidence="4" id="KW-1185">Reference proteome</keyword>
<feature type="region of interest" description="Disordered" evidence="1">
    <location>
        <begin position="70"/>
        <end position="218"/>
    </location>
</feature>
<feature type="transmembrane region" description="Helical" evidence="2">
    <location>
        <begin position="43"/>
        <end position="65"/>
    </location>
</feature>
<feature type="compositionally biased region" description="Basic and acidic residues" evidence="1">
    <location>
        <begin position="128"/>
        <end position="145"/>
    </location>
</feature>
<dbReference type="RefSeq" id="WP_186813798.1">
    <property type="nucleotide sequence ID" value="NZ_BAAAYQ010000001.1"/>
</dbReference>
<proteinExistence type="predicted"/>
<keyword evidence="2" id="KW-0472">Membrane</keyword>
<accession>A0A512HSL9</accession>
<dbReference type="Proteomes" id="UP000321769">
    <property type="component" value="Unassembled WGS sequence"/>
</dbReference>
<dbReference type="AlphaFoldDB" id="A0A512HSL9"/>